<dbReference type="InterPro" id="IPR044925">
    <property type="entry name" value="His-Me_finger_sf"/>
</dbReference>
<dbReference type="InterPro" id="IPR018524">
    <property type="entry name" value="DNA/RNA_endonuclease_AS"/>
</dbReference>
<dbReference type="Proteomes" id="UP001431634">
    <property type="component" value="Unassembled WGS sequence"/>
</dbReference>
<evidence type="ECO:0000313" key="12">
    <source>
        <dbReference type="EMBL" id="MDI2089774.1"/>
    </source>
</evidence>
<comment type="caution">
    <text evidence="12">The sequence shown here is derived from an EMBL/GenBank/DDBJ whole genome shotgun (WGS) entry which is preliminary data.</text>
</comment>
<evidence type="ECO:0000256" key="9">
    <source>
        <dbReference type="SAM" id="SignalP"/>
    </source>
</evidence>
<keyword evidence="13" id="KW-1185">Reference proteome</keyword>
<evidence type="ECO:0000256" key="4">
    <source>
        <dbReference type="ARBA" id="ARBA00022723"/>
    </source>
</evidence>
<feature type="chain" id="PRO_5047531382" description="Endonuclease" evidence="9">
    <location>
        <begin position="28"/>
        <end position="253"/>
    </location>
</feature>
<feature type="domain" description="ENPP1-3/EXOG-like endonuclease/phosphodiesterase" evidence="10">
    <location>
        <begin position="54"/>
        <end position="236"/>
    </location>
</feature>
<evidence type="ECO:0000256" key="3">
    <source>
        <dbReference type="ARBA" id="ARBA00022722"/>
    </source>
</evidence>
<dbReference type="Pfam" id="PF01223">
    <property type="entry name" value="Endonuclease_NS"/>
    <property type="match status" value="1"/>
</dbReference>
<evidence type="ECO:0000259" key="10">
    <source>
        <dbReference type="SMART" id="SM00477"/>
    </source>
</evidence>
<evidence type="ECO:0000256" key="1">
    <source>
        <dbReference type="ARBA" id="ARBA00001946"/>
    </source>
</evidence>
<comment type="cofactor">
    <cofactor evidence="1 8">
        <name>Mg(2+)</name>
        <dbReference type="ChEBI" id="CHEBI:18420"/>
    </cofactor>
</comment>
<dbReference type="PANTHER" id="PTHR13966:SF5">
    <property type="entry name" value="ENDONUCLEASE G, MITOCHONDRIAL"/>
    <property type="match status" value="1"/>
</dbReference>
<dbReference type="Gene3D" id="3.40.570.10">
    <property type="entry name" value="Extracellular Endonuclease, subunit A"/>
    <property type="match status" value="1"/>
</dbReference>
<dbReference type="GO" id="GO:0004519">
    <property type="term" value="F:endonuclease activity"/>
    <property type="evidence" value="ECO:0007669"/>
    <property type="project" value="UniProtKB-KW"/>
</dbReference>
<protein>
    <recommendedName>
        <fullName evidence="8">Endonuclease</fullName>
        <ecNumber evidence="8">3.1.30.-</ecNumber>
    </recommendedName>
</protein>
<proteinExistence type="inferred from homology"/>
<dbReference type="EMBL" id="JASBAO010000001">
    <property type="protein sequence ID" value="MDI2089774.1"/>
    <property type="molecule type" value="Genomic_DNA"/>
</dbReference>
<keyword evidence="7" id="KW-0460">Magnesium</keyword>
<evidence type="ECO:0000259" key="11">
    <source>
        <dbReference type="SMART" id="SM00892"/>
    </source>
</evidence>
<evidence type="ECO:0000256" key="5">
    <source>
        <dbReference type="ARBA" id="ARBA00022759"/>
    </source>
</evidence>
<keyword evidence="6 8" id="KW-0378">Hydrolase</keyword>
<dbReference type="InterPro" id="IPR020821">
    <property type="entry name" value="ENPP1-3/EXOG-like_nuc-like"/>
</dbReference>
<evidence type="ECO:0000256" key="2">
    <source>
        <dbReference type="ARBA" id="ARBA00010052"/>
    </source>
</evidence>
<evidence type="ECO:0000256" key="8">
    <source>
        <dbReference type="RuleBase" id="RU366055"/>
    </source>
</evidence>
<organism evidence="12 13">
    <name type="scientific">Commensalibacter oyaizuii</name>
    <dbReference type="NCBI Taxonomy" id="3043873"/>
    <lineage>
        <taxon>Bacteria</taxon>
        <taxon>Pseudomonadati</taxon>
        <taxon>Pseudomonadota</taxon>
        <taxon>Alphaproteobacteria</taxon>
        <taxon>Acetobacterales</taxon>
        <taxon>Acetobacteraceae</taxon>
    </lineage>
</organism>
<dbReference type="SUPFAM" id="SSF54060">
    <property type="entry name" value="His-Me finger endonucleases"/>
    <property type="match status" value="1"/>
</dbReference>
<dbReference type="SMART" id="SM00892">
    <property type="entry name" value="Endonuclease_NS"/>
    <property type="match status" value="1"/>
</dbReference>
<feature type="signal peptide" evidence="9">
    <location>
        <begin position="1"/>
        <end position="27"/>
    </location>
</feature>
<evidence type="ECO:0000256" key="7">
    <source>
        <dbReference type="ARBA" id="ARBA00022842"/>
    </source>
</evidence>
<dbReference type="PROSITE" id="PS51257">
    <property type="entry name" value="PROKAR_LIPOPROTEIN"/>
    <property type="match status" value="1"/>
</dbReference>
<evidence type="ECO:0000256" key="6">
    <source>
        <dbReference type="ARBA" id="ARBA00022801"/>
    </source>
</evidence>
<keyword evidence="9" id="KW-0732">Signal</keyword>
<dbReference type="InterPro" id="IPR044929">
    <property type="entry name" value="DNA/RNA_non-sp_Endonuclease_sf"/>
</dbReference>
<dbReference type="PANTHER" id="PTHR13966">
    <property type="entry name" value="ENDONUCLEASE RELATED"/>
    <property type="match status" value="1"/>
</dbReference>
<dbReference type="RefSeq" id="WP_281446952.1">
    <property type="nucleotide sequence ID" value="NZ_JASBAO010000001.1"/>
</dbReference>
<keyword evidence="4 8" id="KW-0479">Metal-binding</keyword>
<sequence>MQNILNKTLRNIFLLTAVLGLTGCANAYGQSQCDHFFVDGKPPVVTNSDQKLCLKGYALAYSDQTRGNSYAAEYLIKDQVEKGKLIRRYGTFDSRDPIIRDYRNSGYDRGHMTPSGDMGDYESQVQTFQYQNLVPQTRRLNSGKWNWIENQVRQIAIQYGSVYVVTGPYFQGTTKTIGQHHIWVPYATWKAIYIPKLQKAGVYFCINEAEPVCYVQTVSFFTQRTKIDPFPGLDQAIKDTKLALPKMKHKKNK</sequence>
<dbReference type="InterPro" id="IPR040255">
    <property type="entry name" value="Non-specific_endonuclease"/>
</dbReference>
<reference evidence="12" key="1">
    <citation type="submission" date="2023-05" db="EMBL/GenBank/DDBJ databases">
        <title>Whole genome sequence of Commensalibacter sp.</title>
        <authorList>
            <person name="Charoenyingcharoen P."/>
            <person name="Yukphan P."/>
        </authorList>
    </citation>
    <scope>NUCLEOTIDE SEQUENCE</scope>
    <source>
        <strain evidence="12">TBRC 16381</strain>
    </source>
</reference>
<dbReference type="InterPro" id="IPR001604">
    <property type="entry name" value="Endo_G_ENPP1-like_dom"/>
</dbReference>
<name>A0ABT6PZV7_9PROT</name>
<keyword evidence="5 8" id="KW-0255">Endonuclease</keyword>
<evidence type="ECO:0000313" key="13">
    <source>
        <dbReference type="Proteomes" id="UP001431634"/>
    </source>
</evidence>
<feature type="domain" description="DNA/RNA non-specific endonuclease/pyrophosphatase/phosphodiesterase" evidence="11">
    <location>
        <begin position="53"/>
        <end position="236"/>
    </location>
</feature>
<dbReference type="SMART" id="SM00477">
    <property type="entry name" value="NUC"/>
    <property type="match status" value="1"/>
</dbReference>
<comment type="similarity">
    <text evidence="2 8">Belongs to the DNA/RNA non-specific endonuclease family.</text>
</comment>
<dbReference type="PROSITE" id="PS01070">
    <property type="entry name" value="NUCLEASE_NON_SPEC"/>
    <property type="match status" value="1"/>
</dbReference>
<gene>
    <name evidence="12" type="ORF">QJV27_00025</name>
</gene>
<keyword evidence="3 8" id="KW-0540">Nuclease</keyword>
<accession>A0ABT6PZV7</accession>
<dbReference type="EC" id="3.1.30.-" evidence="8"/>